<sequence>MPLPEIKLTLRYEDRYLSEKWNDRDADKVVVRTDTHFQKHTISLLISEQSIGSVQLKIDDHWVELPTYKLTVTDDKTEEIKTFQVTRDFLTFKKETTQKSFFSFLGIKRFDKTTFLYENIAFEPEKDSIESFELSHYRKLSNDSLSYQFQSGDKKLLIYAGSLEDFTKPTDIDSYFIIVDSNDGQSFIGDISYREKMLKLTPKVTLQVIKRTKIAKEFSFDNKGKVQKLIYL</sequence>
<protein>
    <submittedName>
        <fullName evidence="1">Uncharacterized protein</fullName>
    </submittedName>
</protein>
<name>A0A1Z4BT97_9FLAO</name>
<dbReference type="AlphaFoldDB" id="A0A1Z4BT97"/>
<gene>
    <name evidence="1" type="ORF">CBG49_10685</name>
    <name evidence="2" type="ORF">CBG49_14580</name>
</gene>
<reference evidence="1" key="2">
    <citation type="submission" date="2017-06" db="EMBL/GenBank/DDBJ databases">
        <authorList>
            <person name="Kook J.-K."/>
            <person name="Park S.-N."/>
            <person name="Lim Y.K."/>
            <person name="Roh H."/>
        </authorList>
    </citation>
    <scope>NUCLEOTIDE SEQUENCE</scope>
    <source>
        <strain evidence="1">ChDC OS43</strain>
    </source>
</reference>
<reference evidence="1" key="3">
    <citation type="journal article" date="2018" name="Curr. Microbiol.">
        <title>Capnocytophaga endodontalis sp. nov., Isolated from a Human Refractory Periapical Abscess.</title>
        <authorList>
            <person name="Jo E."/>
            <person name="Park S.N."/>
            <person name="Lim Y.K."/>
            <person name="Paek J."/>
            <person name="Shin Y."/>
            <person name="Kim H."/>
            <person name="Kim S.H."/>
            <person name="Shin J.H."/>
            <person name="Chang Y.H."/>
            <person name="Kook J.K."/>
        </authorList>
    </citation>
    <scope>NUCLEOTIDE SEQUENCE</scope>
    <source>
        <strain evidence="1">ChDC OS43</strain>
    </source>
</reference>
<dbReference type="EMBL" id="CP022022">
    <property type="protein sequence ID" value="ASF44535.1"/>
    <property type="molecule type" value="Genomic_DNA"/>
</dbReference>
<evidence type="ECO:0000313" key="3">
    <source>
        <dbReference type="Proteomes" id="UP000197007"/>
    </source>
</evidence>
<dbReference type="KEGG" id="capn:CBG49_14580"/>
<accession>A0A1Z4BT97</accession>
<organism evidence="1 3">
    <name type="scientific">Capnocytophaga endodontalis</name>
    <dbReference type="NCBI Taxonomy" id="2708117"/>
    <lineage>
        <taxon>Bacteria</taxon>
        <taxon>Pseudomonadati</taxon>
        <taxon>Bacteroidota</taxon>
        <taxon>Flavobacteriia</taxon>
        <taxon>Flavobacteriales</taxon>
        <taxon>Flavobacteriaceae</taxon>
        <taxon>Capnocytophaga</taxon>
    </lineage>
</organism>
<evidence type="ECO:0000313" key="1">
    <source>
        <dbReference type="EMBL" id="ASF44535.1"/>
    </source>
</evidence>
<dbReference type="Proteomes" id="UP000197007">
    <property type="component" value="Chromosome"/>
</dbReference>
<evidence type="ECO:0000313" key="2">
    <source>
        <dbReference type="EMBL" id="ASF44573.1"/>
    </source>
</evidence>
<keyword evidence="3" id="KW-1185">Reference proteome</keyword>
<proteinExistence type="predicted"/>
<dbReference type="KEGG" id="capn:CBG49_10685"/>
<reference evidence="3" key="1">
    <citation type="submission" date="2017-06" db="EMBL/GenBank/DDBJ databases">
        <title>Complete genome sequence of Capnocytophaga sp. KCOM 1579 (=ChDC OS43) isolated from a human refractory periapical abscess lesion.</title>
        <authorList>
            <person name="Kook J.-K."/>
            <person name="Park S.-N."/>
            <person name="Lim Y.K."/>
            <person name="Roh H."/>
        </authorList>
    </citation>
    <scope>NUCLEOTIDE SEQUENCE [LARGE SCALE GENOMIC DNA]</scope>
    <source>
        <strain evidence="3">ChDC OS43</strain>
    </source>
</reference>
<dbReference type="EMBL" id="CP022022">
    <property type="protein sequence ID" value="ASF44573.1"/>
    <property type="molecule type" value="Genomic_DNA"/>
</dbReference>